<proteinExistence type="predicted"/>
<dbReference type="Proteomes" id="UP000366872">
    <property type="component" value="Unassembled WGS sequence"/>
</dbReference>
<reference evidence="1 2" key="1">
    <citation type="submission" date="2019-04" db="EMBL/GenBank/DDBJ databases">
        <authorList>
            <person name="Van Vliet M D."/>
        </authorList>
    </citation>
    <scope>NUCLEOTIDE SEQUENCE [LARGE SCALE GENOMIC DNA]</scope>
    <source>
        <strain evidence="1 2">F1</strain>
    </source>
</reference>
<dbReference type="RefSeq" id="WP_136077741.1">
    <property type="nucleotide sequence ID" value="NZ_CAAHFG010000001.1"/>
</dbReference>
<organism evidence="1 2">
    <name type="scientific">Pontiella desulfatans</name>
    <dbReference type="NCBI Taxonomy" id="2750659"/>
    <lineage>
        <taxon>Bacteria</taxon>
        <taxon>Pseudomonadati</taxon>
        <taxon>Kiritimatiellota</taxon>
        <taxon>Kiritimatiellia</taxon>
        <taxon>Kiritimatiellales</taxon>
        <taxon>Pontiellaceae</taxon>
        <taxon>Pontiella</taxon>
    </lineage>
</organism>
<dbReference type="Gene3D" id="3.10.129.10">
    <property type="entry name" value="Hotdog Thioesterase"/>
    <property type="match status" value="1"/>
</dbReference>
<dbReference type="AlphaFoldDB" id="A0A6C2TXH6"/>
<dbReference type="SUPFAM" id="SSF54637">
    <property type="entry name" value="Thioesterase/thiol ester dehydrase-isomerase"/>
    <property type="match status" value="1"/>
</dbReference>
<dbReference type="CDD" id="cd00586">
    <property type="entry name" value="4HBT"/>
    <property type="match status" value="1"/>
</dbReference>
<evidence type="ECO:0000313" key="1">
    <source>
        <dbReference type="EMBL" id="VGO12041.1"/>
    </source>
</evidence>
<evidence type="ECO:0000313" key="2">
    <source>
        <dbReference type="Proteomes" id="UP000366872"/>
    </source>
</evidence>
<dbReference type="EMBL" id="CAAHFG010000001">
    <property type="protein sequence ID" value="VGO12041.1"/>
    <property type="molecule type" value="Genomic_DNA"/>
</dbReference>
<protein>
    <submittedName>
        <fullName evidence="1">Esterase</fullName>
    </submittedName>
</protein>
<name>A0A6C2TXH6_PONDE</name>
<accession>A0A6C2TXH6</accession>
<dbReference type="InterPro" id="IPR029069">
    <property type="entry name" value="HotDog_dom_sf"/>
</dbReference>
<keyword evidence="2" id="KW-1185">Reference proteome</keyword>
<sequence length="159" mass="18113">MRRKKHYFKREPGAPDPLEFSFQRRARFGEVDAMAVMWHGHYATLFEEASSELRRLSGLGYEDFFAAEVYAPIVQLHVDYFSSLLLDELFTVKARMLWTDAARINIEYEVHKEDGSLAATGFTVQLFSSATTGEPCFTVPPLLEKQQELWKGGRLGGGE</sequence>
<gene>
    <name evidence="1" type="ORF">PDESU_00590</name>
</gene>
<dbReference type="Pfam" id="PF13279">
    <property type="entry name" value="4HBT_2"/>
    <property type="match status" value="1"/>
</dbReference>